<comment type="function">
    <text evidence="1">ppGpp hydrolyzing enzyme involved in starvation response.</text>
</comment>
<evidence type="ECO:0000256" key="4">
    <source>
        <dbReference type="ARBA" id="ARBA00041464"/>
    </source>
</evidence>
<dbReference type="GO" id="GO:0008893">
    <property type="term" value="F:guanosine-3',5'-bis(diphosphate) 3'-diphosphatase activity"/>
    <property type="evidence" value="ECO:0007669"/>
    <property type="project" value="TreeGrafter"/>
</dbReference>
<comment type="similarity">
    <text evidence="2">Belongs to the MESH1 family.</text>
</comment>
<evidence type="ECO:0000313" key="6">
    <source>
        <dbReference type="EMBL" id="JAS01494.1"/>
    </source>
</evidence>
<dbReference type="EMBL" id="GEMB01001669">
    <property type="protein sequence ID" value="JAS01494.1"/>
    <property type="molecule type" value="Transcribed_RNA"/>
</dbReference>
<dbReference type="Gene3D" id="1.10.3210.10">
    <property type="entry name" value="Hypothetical protein af1432"/>
    <property type="match status" value="1"/>
</dbReference>
<evidence type="ECO:0000256" key="5">
    <source>
        <dbReference type="ARBA" id="ARBA00041770"/>
    </source>
</evidence>
<sequence>MQTEHAIREIIKCANFCAIKHKDQRRKDVEKTPYINHPIGVANILTEEAGITDLDVIMAALLHDTVEDTNTTLQEIEAVFGSKVRSIVGEVTDDKNLSALVRNSCNTSCRLIMRSHRPMKQKLVEISG</sequence>
<keyword evidence="6" id="KW-0378">Hydrolase</keyword>
<reference evidence="6" key="2">
    <citation type="journal article" date="2017" name="J. Med. Entomol.">
        <title>Transcriptome Analysis of the Triatoma infestans (Hemiptera: Reduviidae) Integument.</title>
        <authorList>
            <person name="Calderon-Fernandez G.M."/>
            <person name="Moriconi D.E."/>
            <person name="Dulbecco A.B."/>
            <person name="Juarez M.P."/>
        </authorList>
    </citation>
    <scope>NUCLEOTIDE SEQUENCE</scope>
    <source>
        <strain evidence="6">Int1</strain>
        <tissue evidence="6">Integument</tissue>
    </source>
</reference>
<evidence type="ECO:0000256" key="3">
    <source>
        <dbReference type="ARBA" id="ARBA00040793"/>
    </source>
</evidence>
<dbReference type="PANTHER" id="PTHR46246:SF1">
    <property type="entry name" value="GUANOSINE-3',5'-BIS(DIPHOSPHATE) 3'-PYROPHOSPHOHYDROLASE MESH1"/>
    <property type="match status" value="1"/>
</dbReference>
<dbReference type="AlphaFoldDB" id="A0A170ZZM7"/>
<protein>
    <recommendedName>
        <fullName evidence="3">Guanosine-3',5'-bis(diphosphate) 3'-pyrophosphohydrolase MESH1</fullName>
    </recommendedName>
    <alternativeName>
        <fullName evidence="4">Metazoan SpoT homolog 1</fullName>
    </alternativeName>
    <alternativeName>
        <fullName evidence="5">Penta-phosphate guanosine-3'-pyrophosphohydrolase</fullName>
    </alternativeName>
</protein>
<dbReference type="SUPFAM" id="SSF109604">
    <property type="entry name" value="HD-domain/PDEase-like"/>
    <property type="match status" value="1"/>
</dbReference>
<dbReference type="InterPro" id="IPR003607">
    <property type="entry name" value="HD/PDEase_dom"/>
</dbReference>
<dbReference type="InterPro" id="IPR052194">
    <property type="entry name" value="MESH1"/>
</dbReference>
<evidence type="ECO:0000256" key="2">
    <source>
        <dbReference type="ARBA" id="ARBA00038354"/>
    </source>
</evidence>
<name>A0A170ZZM7_TRIIF</name>
<evidence type="ECO:0000256" key="1">
    <source>
        <dbReference type="ARBA" id="ARBA00037781"/>
    </source>
</evidence>
<dbReference type="CDD" id="cd00077">
    <property type="entry name" value="HDc"/>
    <property type="match status" value="1"/>
</dbReference>
<proteinExistence type="inferred from homology"/>
<dbReference type="Pfam" id="PF13328">
    <property type="entry name" value="HD_4"/>
    <property type="match status" value="1"/>
</dbReference>
<accession>A0A170ZZM7</accession>
<dbReference type="PANTHER" id="PTHR46246">
    <property type="entry name" value="GUANOSINE-3',5'-BIS(DIPHOSPHATE) 3'-PYROPHOSPHOHYDROLASE MESH1"/>
    <property type="match status" value="1"/>
</dbReference>
<organism evidence="6">
    <name type="scientific">Triatoma infestans</name>
    <name type="common">Assassin bug</name>
    <dbReference type="NCBI Taxonomy" id="30076"/>
    <lineage>
        <taxon>Eukaryota</taxon>
        <taxon>Metazoa</taxon>
        <taxon>Ecdysozoa</taxon>
        <taxon>Arthropoda</taxon>
        <taxon>Hexapoda</taxon>
        <taxon>Insecta</taxon>
        <taxon>Pterygota</taxon>
        <taxon>Neoptera</taxon>
        <taxon>Paraneoptera</taxon>
        <taxon>Hemiptera</taxon>
        <taxon>Heteroptera</taxon>
        <taxon>Panheteroptera</taxon>
        <taxon>Cimicomorpha</taxon>
        <taxon>Reduviidae</taxon>
        <taxon>Triatominae</taxon>
        <taxon>Triatoma</taxon>
    </lineage>
</organism>
<reference evidence="6" key="1">
    <citation type="submission" date="2016-04" db="EMBL/GenBank/DDBJ databases">
        <authorList>
            <person name="Calderon-Fernandez G.M.Sr."/>
        </authorList>
    </citation>
    <scope>NUCLEOTIDE SEQUENCE</scope>
    <source>
        <strain evidence="6">Int1</strain>
        <tissue evidence="6">Integument</tissue>
    </source>
</reference>